<keyword evidence="1" id="KW-0732">Signal</keyword>
<dbReference type="Proteomes" id="UP000813824">
    <property type="component" value="Unassembled WGS sequence"/>
</dbReference>
<feature type="signal peptide" evidence="1">
    <location>
        <begin position="1"/>
        <end position="23"/>
    </location>
</feature>
<proteinExistence type="predicted"/>
<evidence type="ECO:0000256" key="1">
    <source>
        <dbReference type="SAM" id="SignalP"/>
    </source>
</evidence>
<dbReference type="OrthoDB" id="10536226at2759"/>
<dbReference type="EMBL" id="JAEVFJ010000027">
    <property type="protein sequence ID" value="KAH8093909.1"/>
    <property type="molecule type" value="Genomic_DNA"/>
</dbReference>
<gene>
    <name evidence="2" type="ORF">BXZ70DRAFT_1010233</name>
</gene>
<name>A0A8K0UJ08_9AGAR</name>
<sequence>MTRIISLVIAAIILAAAVLPALSIPLDFSGALAATAHAKRIVDIECTMLPEDQKPDRCFSGQPLIKLPHFGSGPLRPVSFKRSASARVSAREPTDDLVRRIVDIECTFLPEAQKPSRCFQPHPFNGFRGVSKVAARSTTENMNAKRIVDVDCTFLPEDQKPARCFQTRPFSPLRGVSKVAARSIDHFKRLLDYECTFLPEDQKPARCSQSSPLAKGRFGLVL</sequence>
<evidence type="ECO:0000313" key="3">
    <source>
        <dbReference type="Proteomes" id="UP000813824"/>
    </source>
</evidence>
<protein>
    <submittedName>
        <fullName evidence="2">Uncharacterized protein</fullName>
    </submittedName>
</protein>
<comment type="caution">
    <text evidence="2">The sequence shown here is derived from an EMBL/GenBank/DDBJ whole genome shotgun (WGS) entry which is preliminary data.</text>
</comment>
<evidence type="ECO:0000313" key="2">
    <source>
        <dbReference type="EMBL" id="KAH8093909.1"/>
    </source>
</evidence>
<organism evidence="2 3">
    <name type="scientific">Cristinia sonorae</name>
    <dbReference type="NCBI Taxonomy" id="1940300"/>
    <lineage>
        <taxon>Eukaryota</taxon>
        <taxon>Fungi</taxon>
        <taxon>Dikarya</taxon>
        <taxon>Basidiomycota</taxon>
        <taxon>Agaricomycotina</taxon>
        <taxon>Agaricomycetes</taxon>
        <taxon>Agaricomycetidae</taxon>
        <taxon>Agaricales</taxon>
        <taxon>Pleurotineae</taxon>
        <taxon>Stephanosporaceae</taxon>
        <taxon>Cristinia</taxon>
    </lineage>
</organism>
<accession>A0A8K0UJ08</accession>
<feature type="chain" id="PRO_5035467979" evidence="1">
    <location>
        <begin position="24"/>
        <end position="222"/>
    </location>
</feature>
<dbReference type="AlphaFoldDB" id="A0A8K0UJ08"/>
<reference evidence="2" key="1">
    <citation type="journal article" date="2021" name="New Phytol.">
        <title>Evolutionary innovations through gain and loss of genes in the ectomycorrhizal Boletales.</title>
        <authorList>
            <person name="Wu G."/>
            <person name="Miyauchi S."/>
            <person name="Morin E."/>
            <person name="Kuo A."/>
            <person name="Drula E."/>
            <person name="Varga T."/>
            <person name="Kohler A."/>
            <person name="Feng B."/>
            <person name="Cao Y."/>
            <person name="Lipzen A."/>
            <person name="Daum C."/>
            <person name="Hundley H."/>
            <person name="Pangilinan J."/>
            <person name="Johnson J."/>
            <person name="Barry K."/>
            <person name="LaButti K."/>
            <person name="Ng V."/>
            <person name="Ahrendt S."/>
            <person name="Min B."/>
            <person name="Choi I.G."/>
            <person name="Park H."/>
            <person name="Plett J.M."/>
            <person name="Magnuson J."/>
            <person name="Spatafora J.W."/>
            <person name="Nagy L.G."/>
            <person name="Henrissat B."/>
            <person name="Grigoriev I.V."/>
            <person name="Yang Z.L."/>
            <person name="Xu J."/>
            <person name="Martin F.M."/>
        </authorList>
    </citation>
    <scope>NUCLEOTIDE SEQUENCE</scope>
    <source>
        <strain evidence="2">KKN 215</strain>
    </source>
</reference>
<keyword evidence="3" id="KW-1185">Reference proteome</keyword>